<dbReference type="AlphaFoldDB" id="A0A183TQD6"/>
<protein>
    <submittedName>
        <fullName evidence="1">Ovule protein</fullName>
    </submittedName>
</protein>
<organism evidence="1">
    <name type="scientific">Schistocephalus solidus</name>
    <name type="common">Tapeworm</name>
    <dbReference type="NCBI Taxonomy" id="70667"/>
    <lineage>
        <taxon>Eukaryota</taxon>
        <taxon>Metazoa</taxon>
        <taxon>Spiralia</taxon>
        <taxon>Lophotrochozoa</taxon>
        <taxon>Platyhelminthes</taxon>
        <taxon>Cestoda</taxon>
        <taxon>Eucestoda</taxon>
        <taxon>Diphyllobothriidea</taxon>
        <taxon>Diphyllobothriidae</taxon>
        <taxon>Schistocephalus</taxon>
    </lineage>
</organism>
<accession>A0A183TQD6</accession>
<name>A0A183TQD6_SCHSO</name>
<reference evidence="1" key="1">
    <citation type="submission" date="2016-06" db="UniProtKB">
        <authorList>
            <consortium name="WormBaseParasite"/>
        </authorList>
    </citation>
    <scope>IDENTIFICATION</scope>
</reference>
<proteinExistence type="predicted"/>
<sequence>LWNHISVNVRHLNREFFNPQHQFCLSKWSTWHSHIPRTTPIKRREPATRWFNWFLTPILTFCDRLARQNRCSPPPDFPLPYTYASIVHHLLGLTKHAAAPPR</sequence>
<evidence type="ECO:0000313" key="1">
    <source>
        <dbReference type="WBParaSite" id="SSLN_0001938901-mRNA-1"/>
    </source>
</evidence>
<dbReference type="WBParaSite" id="SSLN_0001938901-mRNA-1">
    <property type="protein sequence ID" value="SSLN_0001938901-mRNA-1"/>
    <property type="gene ID" value="SSLN_0001938901"/>
</dbReference>